<evidence type="ECO:0008006" key="5">
    <source>
        <dbReference type="Google" id="ProtNLM"/>
    </source>
</evidence>
<keyword evidence="2" id="KW-1133">Transmembrane helix</keyword>
<keyword evidence="2" id="KW-0472">Membrane</keyword>
<evidence type="ECO:0000313" key="4">
    <source>
        <dbReference type="Proteomes" id="UP000013525"/>
    </source>
</evidence>
<dbReference type="Proteomes" id="UP000013525">
    <property type="component" value="Unassembled WGS sequence"/>
</dbReference>
<comment type="caution">
    <text evidence="3">The sequence shown here is derived from an EMBL/GenBank/DDBJ whole genome shotgun (WGS) entry which is preliminary data.</text>
</comment>
<dbReference type="RefSeq" id="WP_010839254.1">
    <property type="nucleotide sequence ID" value="NZ_APMY01000095.1"/>
</dbReference>
<evidence type="ECO:0000256" key="2">
    <source>
        <dbReference type="SAM" id="Phobius"/>
    </source>
</evidence>
<feature type="transmembrane region" description="Helical" evidence="2">
    <location>
        <begin position="173"/>
        <end position="194"/>
    </location>
</feature>
<gene>
    <name evidence="3" type="ORF">Rrhod_3221</name>
</gene>
<evidence type="ECO:0000256" key="1">
    <source>
        <dbReference type="SAM" id="MobiDB-lite"/>
    </source>
</evidence>
<feature type="region of interest" description="Disordered" evidence="1">
    <location>
        <begin position="1"/>
        <end position="51"/>
    </location>
</feature>
<evidence type="ECO:0000313" key="3">
    <source>
        <dbReference type="EMBL" id="EOM75423.1"/>
    </source>
</evidence>
<protein>
    <recommendedName>
        <fullName evidence="5">Proline rich protein</fullName>
    </recommendedName>
</protein>
<dbReference type="AlphaFoldDB" id="R7WJG1"/>
<sequence>MTDQHPDPYGQNPQGGPRYGQPPYGQAQYGQPPHGQFGTPPPQYGQPQYGLPPGEYGIPPGAAGFARVPGDYPVSAGAAFGQAWVRFLTNPWPWVGFVAVAFLATVAGSFVPFVGFLVTFAISVFFTPMLARAAYLDATTGRIGFSSFFDFARIGPAIGVAMLVLLGTLVGTLLLVLPGIVFGLAVTFAQPAVAHGRKPIEAIVDSVRIATSNFGQFSIAFLIQLGLSFVGLATFGLGFFAILPLTTLFTTAFYRQAVGY</sequence>
<keyword evidence="2" id="KW-0812">Transmembrane</keyword>
<feature type="transmembrane region" description="Helical" evidence="2">
    <location>
        <begin position="94"/>
        <end position="127"/>
    </location>
</feature>
<name>R7WJG1_9NOCA</name>
<feature type="compositionally biased region" description="Low complexity" evidence="1">
    <location>
        <begin position="8"/>
        <end position="38"/>
    </location>
</feature>
<accession>R7WJG1</accession>
<dbReference type="PATRIC" id="fig|1273125.3.peg.3061"/>
<organism evidence="3 4">
    <name type="scientific">Rhodococcus rhodnii LMG 5362</name>
    <dbReference type="NCBI Taxonomy" id="1273125"/>
    <lineage>
        <taxon>Bacteria</taxon>
        <taxon>Bacillati</taxon>
        <taxon>Actinomycetota</taxon>
        <taxon>Actinomycetes</taxon>
        <taxon>Mycobacteriales</taxon>
        <taxon>Nocardiaceae</taxon>
        <taxon>Rhodococcus</taxon>
    </lineage>
</organism>
<keyword evidence="4" id="KW-1185">Reference proteome</keyword>
<dbReference type="EMBL" id="APMY01000095">
    <property type="protein sequence ID" value="EOM75423.1"/>
    <property type="molecule type" value="Genomic_DNA"/>
</dbReference>
<proteinExistence type="predicted"/>
<reference evidence="3 4" key="1">
    <citation type="journal article" date="2013" name="Genome Announc.">
        <title>Draft Genome Sequence of Rhodococcus rhodnii Strain LMG5362, a Symbiont of Rhodnius prolixus (Hemiptera, Reduviidae, Triatominae), the Principle Vector of Trypanosoma cruzi.</title>
        <authorList>
            <person name="Pachebat J.A."/>
            <person name="van Keulen G."/>
            <person name="Whitten M.M."/>
            <person name="Girdwood S."/>
            <person name="Del Sol R."/>
            <person name="Dyson P.J."/>
            <person name="Facey P.D."/>
        </authorList>
    </citation>
    <scope>NUCLEOTIDE SEQUENCE [LARGE SCALE GENOMIC DNA]</scope>
    <source>
        <strain evidence="3 4">LMG 5362</strain>
    </source>
</reference>